<evidence type="ECO:0000256" key="2">
    <source>
        <dbReference type="ARBA" id="ARBA00006357"/>
    </source>
</evidence>
<gene>
    <name evidence="8" type="primary">REXO1L2P_2</name>
    <name evidence="8" type="ORF">g.16160</name>
</gene>
<dbReference type="Pfam" id="PF00929">
    <property type="entry name" value="RNase_T"/>
    <property type="match status" value="1"/>
</dbReference>
<dbReference type="AlphaFoldDB" id="A0A6G1SGI7"/>
<evidence type="ECO:0000256" key="5">
    <source>
        <dbReference type="ARBA" id="ARBA00022839"/>
    </source>
</evidence>
<comment type="similarity">
    <text evidence="2">Belongs to the REXO1/REXO3 family.</text>
</comment>
<reference evidence="8" key="1">
    <citation type="submission" date="2018-10" db="EMBL/GenBank/DDBJ databases">
        <title>Transcriptome assembly of Aceria tosichella (Wheat curl mite) Type 2.</title>
        <authorList>
            <person name="Scully E.D."/>
            <person name="Geib S.M."/>
            <person name="Palmer N.A."/>
            <person name="Gupta A.K."/>
            <person name="Sarath G."/>
            <person name="Tatineni S."/>
        </authorList>
    </citation>
    <scope>NUCLEOTIDE SEQUENCE</scope>
    <source>
        <strain evidence="8">LincolnNE</strain>
    </source>
</reference>
<organism evidence="8">
    <name type="scientific">Aceria tosichella</name>
    <name type="common">wheat curl mite</name>
    <dbReference type="NCBI Taxonomy" id="561515"/>
    <lineage>
        <taxon>Eukaryota</taxon>
        <taxon>Metazoa</taxon>
        <taxon>Ecdysozoa</taxon>
        <taxon>Arthropoda</taxon>
        <taxon>Chelicerata</taxon>
        <taxon>Arachnida</taxon>
        <taxon>Acari</taxon>
        <taxon>Acariformes</taxon>
        <taxon>Trombidiformes</taxon>
        <taxon>Prostigmata</taxon>
        <taxon>Eupodina</taxon>
        <taxon>Eriophyoidea</taxon>
        <taxon>Eriophyidae</taxon>
        <taxon>Eriophyinae</taxon>
        <taxon>Aceriini</taxon>
        <taxon>Aceria</taxon>
    </lineage>
</organism>
<dbReference type="FunFam" id="3.30.420.10:FF:000019">
    <property type="entry name" value="RNA exonuclease NEF-sp"/>
    <property type="match status" value="1"/>
</dbReference>
<evidence type="ECO:0000259" key="7">
    <source>
        <dbReference type="SMART" id="SM00479"/>
    </source>
</evidence>
<dbReference type="PANTHER" id="PTHR12801">
    <property type="entry name" value="RNA EXONUCLEASE REXO1 / RECO3 FAMILY MEMBER-RELATED"/>
    <property type="match status" value="1"/>
</dbReference>
<dbReference type="EMBL" id="GGYP01004708">
    <property type="protein sequence ID" value="MDE49479.1"/>
    <property type="molecule type" value="Transcribed_RNA"/>
</dbReference>
<dbReference type="InterPro" id="IPR013520">
    <property type="entry name" value="Ribonucl_H"/>
</dbReference>
<dbReference type="SMART" id="SM00479">
    <property type="entry name" value="EXOIII"/>
    <property type="match status" value="1"/>
</dbReference>
<dbReference type="PANTHER" id="PTHR12801:SF115">
    <property type="entry name" value="FI18136P1-RELATED"/>
    <property type="match status" value="1"/>
</dbReference>
<dbReference type="GO" id="GO:0004527">
    <property type="term" value="F:exonuclease activity"/>
    <property type="evidence" value="ECO:0007669"/>
    <property type="project" value="UniProtKB-KW"/>
</dbReference>
<evidence type="ECO:0000256" key="4">
    <source>
        <dbReference type="ARBA" id="ARBA00022801"/>
    </source>
</evidence>
<dbReference type="SUPFAM" id="SSF53098">
    <property type="entry name" value="Ribonuclease H-like"/>
    <property type="match status" value="1"/>
</dbReference>
<evidence type="ECO:0000313" key="8">
    <source>
        <dbReference type="EMBL" id="MDE49479.1"/>
    </source>
</evidence>
<keyword evidence="6" id="KW-0539">Nucleus</keyword>
<evidence type="ECO:0000256" key="3">
    <source>
        <dbReference type="ARBA" id="ARBA00022722"/>
    </source>
</evidence>
<dbReference type="GO" id="GO:0005634">
    <property type="term" value="C:nucleus"/>
    <property type="evidence" value="ECO:0007669"/>
    <property type="project" value="UniProtKB-SubCell"/>
</dbReference>
<sequence length="306" mass="35528">MAHQSALENESAREIYNKWMRFVMPKDQLLRYDYPRKDPENLALRMVPTSLGGRALRSEFASRYECYRCSNTYEVDKNGMPLSTAGKCTYHPGRWNQYHGYTCCSRGRLSTPCSNNTYHVHRGELELENYRGYVETQPKSERDPDRHGVYALDCEMCYTTYGLELTRVTLVDHDYKVVYDKLVKPRNPILDYFTASSGISESDLNEVSTRLTDVQRDLLEMFSNKTIIIGHGLDSDMKALKMFHEHFIDTAQLFPHKRGLPYKKALRTIAKEILGISIQRNKTGHDSKEDACVALKLVMWKANQRW</sequence>
<dbReference type="CDD" id="cd06145">
    <property type="entry name" value="REX1_like"/>
    <property type="match status" value="1"/>
</dbReference>
<accession>A0A6G1SGI7</accession>
<name>A0A6G1SGI7_9ACAR</name>
<comment type="subcellular location">
    <subcellularLocation>
        <location evidence="1">Nucleus</location>
    </subcellularLocation>
</comment>
<keyword evidence="4" id="KW-0378">Hydrolase</keyword>
<dbReference type="GO" id="GO:0003676">
    <property type="term" value="F:nucleic acid binding"/>
    <property type="evidence" value="ECO:0007669"/>
    <property type="project" value="InterPro"/>
</dbReference>
<dbReference type="InterPro" id="IPR047021">
    <property type="entry name" value="REXO1/3/4-like"/>
</dbReference>
<protein>
    <submittedName>
        <fullName evidence="8">Putative exonuclease GOR-like protein</fullName>
    </submittedName>
</protein>
<proteinExistence type="inferred from homology"/>
<evidence type="ECO:0000256" key="1">
    <source>
        <dbReference type="ARBA" id="ARBA00004123"/>
    </source>
</evidence>
<dbReference type="InterPro" id="IPR036397">
    <property type="entry name" value="RNaseH_sf"/>
</dbReference>
<keyword evidence="5 8" id="KW-0269">Exonuclease</keyword>
<dbReference type="Gene3D" id="3.30.420.10">
    <property type="entry name" value="Ribonuclease H-like superfamily/Ribonuclease H"/>
    <property type="match status" value="1"/>
</dbReference>
<evidence type="ECO:0000256" key="6">
    <source>
        <dbReference type="ARBA" id="ARBA00023242"/>
    </source>
</evidence>
<dbReference type="InterPro" id="IPR034922">
    <property type="entry name" value="REX1-like_exo"/>
</dbReference>
<feature type="domain" description="Exonuclease" evidence="7">
    <location>
        <begin position="148"/>
        <end position="306"/>
    </location>
</feature>
<dbReference type="InterPro" id="IPR012337">
    <property type="entry name" value="RNaseH-like_sf"/>
</dbReference>
<keyword evidence="3" id="KW-0540">Nuclease</keyword>